<feature type="signal peptide" evidence="1">
    <location>
        <begin position="1"/>
        <end position="23"/>
    </location>
</feature>
<evidence type="ECO:0008006" key="4">
    <source>
        <dbReference type="Google" id="ProtNLM"/>
    </source>
</evidence>
<proteinExistence type="predicted"/>
<accession>A0ABX0A0C8</accession>
<keyword evidence="3" id="KW-1185">Reference proteome</keyword>
<dbReference type="Proteomes" id="UP000743899">
    <property type="component" value="Unassembled WGS sequence"/>
</dbReference>
<dbReference type="PROSITE" id="PS51257">
    <property type="entry name" value="PROKAR_LIPOPROTEIN"/>
    <property type="match status" value="1"/>
</dbReference>
<sequence>MKKFALINILLITLLISSGCNQSKDAVATIVVNDKSKYADTFEDLNLGVLFDYHFNWLKADETWVNIWIERYEQGNPEPEILEQLIFGLSPNKTEKGNIGFGVINPDGEAASIFLYAPGVTTKPAPMEKFLLDDGVMGWDYTLADEKLELQLGEAYLLALVRESPDNLEFYNIQDESEIEKMINETRGVLLLKIKIDSEEKSVIQ</sequence>
<evidence type="ECO:0000313" key="3">
    <source>
        <dbReference type="Proteomes" id="UP000743899"/>
    </source>
</evidence>
<gene>
    <name evidence="2" type="ORF">GW534_03355</name>
</gene>
<comment type="caution">
    <text evidence="2">The sequence shown here is derived from an EMBL/GenBank/DDBJ whole genome shotgun (WGS) entry which is preliminary data.</text>
</comment>
<evidence type="ECO:0000256" key="1">
    <source>
        <dbReference type="SAM" id="SignalP"/>
    </source>
</evidence>
<dbReference type="RefSeq" id="WP_161919647.1">
    <property type="nucleotide sequence ID" value="NZ_JAACYS010000009.1"/>
</dbReference>
<name>A0ABX0A0C8_9BACI</name>
<keyword evidence="1" id="KW-0732">Signal</keyword>
<dbReference type="EMBL" id="JAACYS010000009">
    <property type="protein sequence ID" value="NCU16811.1"/>
    <property type="molecule type" value="Genomic_DNA"/>
</dbReference>
<reference evidence="2 3" key="1">
    <citation type="submission" date="2020-01" db="EMBL/GenBank/DDBJ databases">
        <title>A novel Bacillus sp. from Pasinler.</title>
        <authorList>
            <person name="Adiguzel A."/>
            <person name="Ay H."/>
            <person name="Baltaci M.O."/>
        </authorList>
    </citation>
    <scope>NUCLEOTIDE SEQUENCE [LARGE SCALE GENOMIC DNA]</scope>
    <source>
        <strain evidence="2 3">P1</strain>
    </source>
</reference>
<protein>
    <recommendedName>
        <fullName evidence="4">DUF4825 domain-containing protein</fullName>
    </recommendedName>
</protein>
<feature type="chain" id="PRO_5045735273" description="DUF4825 domain-containing protein" evidence="1">
    <location>
        <begin position="24"/>
        <end position="205"/>
    </location>
</feature>
<organism evidence="2 3">
    <name type="scientific">Pallidibacillus pasinlerensis</name>
    <dbReference type="NCBI Taxonomy" id="2703818"/>
    <lineage>
        <taxon>Bacteria</taxon>
        <taxon>Bacillati</taxon>
        <taxon>Bacillota</taxon>
        <taxon>Bacilli</taxon>
        <taxon>Bacillales</taxon>
        <taxon>Bacillaceae</taxon>
        <taxon>Pallidibacillus</taxon>
    </lineage>
</organism>
<evidence type="ECO:0000313" key="2">
    <source>
        <dbReference type="EMBL" id="NCU16811.1"/>
    </source>
</evidence>